<dbReference type="Proteomes" id="UP000284548">
    <property type="component" value="Unassembled WGS sequence"/>
</dbReference>
<evidence type="ECO:0000313" key="1">
    <source>
        <dbReference type="EMBL" id="RHH81426.1"/>
    </source>
</evidence>
<dbReference type="EMBL" id="QRKB01000025">
    <property type="protein sequence ID" value="RHH81426.1"/>
    <property type="molecule type" value="Genomic_DNA"/>
</dbReference>
<comment type="caution">
    <text evidence="1">The sequence shown here is derived from an EMBL/GenBank/DDBJ whole genome shotgun (WGS) entry which is preliminary data.</text>
</comment>
<evidence type="ECO:0000313" key="2">
    <source>
        <dbReference type="Proteomes" id="UP000284548"/>
    </source>
</evidence>
<accession>A0A3R6EDP8</accession>
<dbReference type="AlphaFoldDB" id="A0A3R6EDP8"/>
<protein>
    <submittedName>
        <fullName evidence="1">Uncharacterized protein</fullName>
    </submittedName>
</protein>
<organism evidence="1 2">
    <name type="scientific">Segatella copri</name>
    <dbReference type="NCBI Taxonomy" id="165179"/>
    <lineage>
        <taxon>Bacteria</taxon>
        <taxon>Pseudomonadati</taxon>
        <taxon>Bacteroidota</taxon>
        <taxon>Bacteroidia</taxon>
        <taxon>Bacteroidales</taxon>
        <taxon>Prevotellaceae</taxon>
        <taxon>Segatella</taxon>
    </lineage>
</organism>
<proteinExistence type="predicted"/>
<gene>
    <name evidence="1" type="ORF">DW192_10215</name>
</gene>
<dbReference type="RefSeq" id="WP_118255121.1">
    <property type="nucleotide sequence ID" value="NZ_QRKB01000025.1"/>
</dbReference>
<name>A0A3R6EDP8_9BACT</name>
<reference evidence="1 2" key="1">
    <citation type="submission" date="2018-08" db="EMBL/GenBank/DDBJ databases">
        <title>A genome reference for cultivated species of the human gut microbiota.</title>
        <authorList>
            <person name="Zou Y."/>
            <person name="Xue W."/>
            <person name="Luo G."/>
        </authorList>
    </citation>
    <scope>NUCLEOTIDE SEQUENCE [LARGE SCALE GENOMIC DNA]</scope>
    <source>
        <strain evidence="1 2">AM16-54</strain>
    </source>
</reference>
<sequence length="74" mass="8613">MSIEDIINEECVNFMTEEPMDNIQSAEYFKENILPDEIEITHDDGNYFEISVNGKQYSCEVYGNGDFLSLYCRV</sequence>